<evidence type="ECO:0008006" key="4">
    <source>
        <dbReference type="Google" id="ProtNLM"/>
    </source>
</evidence>
<name>A0A8J3KR76_9ACTN</name>
<proteinExistence type="predicted"/>
<feature type="signal peptide" evidence="1">
    <location>
        <begin position="1"/>
        <end position="36"/>
    </location>
</feature>
<sequence length="172" mass="17361">MRTRGNDHSWSAGFRPNRRRLLRASAATAAAGLAGAALTGCDLLSPGPDTPPAPDALTGLLAGTYALVAAYDAALAADTTLTTLLTPLRETHRTHAAALGAIMSPRPSPSSFTAPTTAPVAGDRKAILKSLRTAEVGAAKQAAEACVTTTTARAVLVGEIAAARATHAEVLA</sequence>
<feature type="chain" id="PRO_5035269680" description="Ferritin-like protein" evidence="1">
    <location>
        <begin position="37"/>
        <end position="172"/>
    </location>
</feature>
<accession>A0A8J3KR76</accession>
<dbReference type="RefSeq" id="WP_203693947.1">
    <property type="nucleotide sequence ID" value="NZ_BAAALC010000039.1"/>
</dbReference>
<protein>
    <recommendedName>
        <fullName evidence="4">Ferritin-like protein</fullName>
    </recommendedName>
</protein>
<gene>
    <name evidence="2" type="ORF">Cco03nite_43170</name>
</gene>
<keyword evidence="1" id="KW-0732">Signal</keyword>
<keyword evidence="3" id="KW-1185">Reference proteome</keyword>
<dbReference type="EMBL" id="BONI01000036">
    <property type="protein sequence ID" value="GIG07617.1"/>
    <property type="molecule type" value="Genomic_DNA"/>
</dbReference>
<dbReference type="Proteomes" id="UP000630887">
    <property type="component" value="Unassembled WGS sequence"/>
</dbReference>
<reference evidence="2 3" key="1">
    <citation type="submission" date="2021-01" db="EMBL/GenBank/DDBJ databases">
        <title>Whole genome shotgun sequence of Catellatospora coxensis NBRC 107359.</title>
        <authorList>
            <person name="Komaki H."/>
            <person name="Tamura T."/>
        </authorList>
    </citation>
    <scope>NUCLEOTIDE SEQUENCE [LARGE SCALE GENOMIC DNA]</scope>
    <source>
        <strain evidence="2 3">NBRC 107359</strain>
    </source>
</reference>
<evidence type="ECO:0000256" key="1">
    <source>
        <dbReference type="SAM" id="SignalP"/>
    </source>
</evidence>
<dbReference type="InterPro" id="IPR006311">
    <property type="entry name" value="TAT_signal"/>
</dbReference>
<evidence type="ECO:0000313" key="2">
    <source>
        <dbReference type="EMBL" id="GIG07617.1"/>
    </source>
</evidence>
<evidence type="ECO:0000313" key="3">
    <source>
        <dbReference type="Proteomes" id="UP000630887"/>
    </source>
</evidence>
<comment type="caution">
    <text evidence="2">The sequence shown here is derived from an EMBL/GenBank/DDBJ whole genome shotgun (WGS) entry which is preliminary data.</text>
</comment>
<organism evidence="2 3">
    <name type="scientific">Catellatospora coxensis</name>
    <dbReference type="NCBI Taxonomy" id="310354"/>
    <lineage>
        <taxon>Bacteria</taxon>
        <taxon>Bacillati</taxon>
        <taxon>Actinomycetota</taxon>
        <taxon>Actinomycetes</taxon>
        <taxon>Micromonosporales</taxon>
        <taxon>Micromonosporaceae</taxon>
        <taxon>Catellatospora</taxon>
    </lineage>
</organism>
<dbReference type="AlphaFoldDB" id="A0A8J3KR76"/>
<dbReference type="PROSITE" id="PS51318">
    <property type="entry name" value="TAT"/>
    <property type="match status" value="1"/>
</dbReference>